<keyword evidence="1" id="KW-0812">Transmembrane</keyword>
<keyword evidence="1" id="KW-1133">Transmembrane helix</keyword>
<dbReference type="InterPro" id="IPR051482">
    <property type="entry name" value="Cholesterol_transport"/>
</dbReference>
<evidence type="ECO:0000313" key="4">
    <source>
        <dbReference type="RefSeq" id="XP_065672858.1"/>
    </source>
</evidence>
<feature type="domain" description="GRAM" evidence="2">
    <location>
        <begin position="45"/>
        <end position="111"/>
    </location>
</feature>
<reference evidence="4" key="1">
    <citation type="submission" date="2025-08" db="UniProtKB">
        <authorList>
            <consortium name="RefSeq"/>
        </authorList>
    </citation>
    <scope>IDENTIFICATION</scope>
</reference>
<dbReference type="Pfam" id="PF02893">
    <property type="entry name" value="GRAM"/>
    <property type="match status" value="1"/>
</dbReference>
<proteinExistence type="predicted"/>
<protein>
    <submittedName>
        <fullName evidence="4">Uncharacterized protein LOC105843520 isoform X6</fullName>
    </submittedName>
</protein>
<evidence type="ECO:0000313" key="3">
    <source>
        <dbReference type="Proteomes" id="UP001652625"/>
    </source>
</evidence>
<keyword evidence="3" id="KW-1185">Reference proteome</keyword>
<dbReference type="CDD" id="cd13220">
    <property type="entry name" value="PH-GRAM_GRAMDC"/>
    <property type="match status" value="1"/>
</dbReference>
<accession>A0ABM4DEL5</accession>
<name>A0ABM4DEL5_HYDVU</name>
<dbReference type="Proteomes" id="UP001652625">
    <property type="component" value="Chromosome 13"/>
</dbReference>
<gene>
    <name evidence="4" type="primary">LOC105843520</name>
</gene>
<dbReference type="PANTHER" id="PTHR23319:SF4">
    <property type="entry name" value="GRAM DOMAIN CONTAINING 1B, ISOFORM E"/>
    <property type="match status" value="1"/>
</dbReference>
<dbReference type="GeneID" id="105843520"/>
<dbReference type="Gene3D" id="2.30.29.30">
    <property type="entry name" value="Pleckstrin-homology domain (PH domain)/Phosphotyrosine-binding domain (PTB)"/>
    <property type="match status" value="1"/>
</dbReference>
<dbReference type="RefSeq" id="XP_065672858.1">
    <property type="nucleotide sequence ID" value="XM_065816786.1"/>
</dbReference>
<evidence type="ECO:0000256" key="1">
    <source>
        <dbReference type="SAM" id="Phobius"/>
    </source>
</evidence>
<dbReference type="PANTHER" id="PTHR23319">
    <property type="entry name" value="GRAM DOMAIN CONTAINING 1B, ISOFORM E"/>
    <property type="match status" value="1"/>
</dbReference>
<dbReference type="SMART" id="SM00568">
    <property type="entry name" value="GRAM"/>
    <property type="match status" value="1"/>
</dbReference>
<evidence type="ECO:0000259" key="2">
    <source>
        <dbReference type="SMART" id="SM00568"/>
    </source>
</evidence>
<feature type="transmembrane region" description="Helical" evidence="1">
    <location>
        <begin position="286"/>
        <end position="304"/>
    </location>
</feature>
<dbReference type="InterPro" id="IPR004182">
    <property type="entry name" value="GRAM"/>
</dbReference>
<sequence>MSYGKKINQFNNRTLLLLRGGKKYRWSGNEKGYYVLIPNRDPVAELYRLFPQLLPGEKPLNGFTCALQKDILLQGKMIICTNCICFHSNIFGYETKVVIYLRNVLNIQREKTVFIVPNAISIATLNKTYFFCSFLSRETVYKLLIQKWKDVESIDNGSLKSFSENNIIGCINMEKDRPHTSPPSFTNISERNYLNRCFGINEEILCLDNDIFYHGTMSFNSLCKSRSISDIKELSVLRKNFGVQKTAIVEEELKQLYKITVQDKIIKKSLGTPHKTLFECIRPKQLLVILVVIFIFFVSLSILVRINYISNILSLDSNNKSETTKFEKLYIYNHQTHSDKIKQLKTTLSLNLKAIQHARKVFVDLKEDLSQLKQIL</sequence>
<dbReference type="InterPro" id="IPR011993">
    <property type="entry name" value="PH-like_dom_sf"/>
</dbReference>
<organism evidence="3 4">
    <name type="scientific">Hydra vulgaris</name>
    <name type="common">Hydra</name>
    <name type="synonym">Hydra attenuata</name>
    <dbReference type="NCBI Taxonomy" id="6087"/>
    <lineage>
        <taxon>Eukaryota</taxon>
        <taxon>Metazoa</taxon>
        <taxon>Cnidaria</taxon>
        <taxon>Hydrozoa</taxon>
        <taxon>Hydroidolina</taxon>
        <taxon>Anthoathecata</taxon>
        <taxon>Aplanulata</taxon>
        <taxon>Hydridae</taxon>
        <taxon>Hydra</taxon>
    </lineage>
</organism>
<keyword evidence="1" id="KW-0472">Membrane</keyword>